<evidence type="ECO:0000313" key="2">
    <source>
        <dbReference type="Proteomes" id="UP000006073"/>
    </source>
</evidence>
<evidence type="ECO:0000313" key="1">
    <source>
        <dbReference type="EMBL" id="EOZ97839.1"/>
    </source>
</evidence>
<keyword evidence="2" id="KW-1185">Reference proteome</keyword>
<name>S2DFX3_INDAL</name>
<gene>
    <name evidence="1" type="ORF">A33Q_1648</name>
</gene>
<reference evidence="1 2" key="1">
    <citation type="journal article" date="2013" name="Genome Announc.">
        <title>Draft Genome Sequence of Indibacter alkaliphilus Strain LW1T, Isolated from Lonar Lake, a Haloalkaline Lake in the Buldana District of Maharashtra, India.</title>
        <authorList>
            <person name="Singh A."/>
            <person name="Kumar Jangir P."/>
            <person name="Sharma R."/>
            <person name="Singh A."/>
            <person name="Kumar Pinnaka A."/>
            <person name="Shivaji S."/>
        </authorList>
    </citation>
    <scope>NUCLEOTIDE SEQUENCE [LARGE SCALE GENOMIC DNA]</scope>
    <source>
        <strain evidence="2">CCUG 57479 / KCTC 22604 / LW1</strain>
    </source>
</reference>
<organism evidence="1 2">
    <name type="scientific">Indibacter alkaliphilus (strain CCUG 57479 / KCTC 22604 / LW1)</name>
    <dbReference type="NCBI Taxonomy" id="1189612"/>
    <lineage>
        <taxon>Bacteria</taxon>
        <taxon>Pseudomonadati</taxon>
        <taxon>Bacteroidota</taxon>
        <taxon>Cytophagia</taxon>
        <taxon>Cytophagales</taxon>
        <taxon>Cyclobacteriaceae</taxon>
    </lineage>
</organism>
<accession>S2DFX3</accession>
<sequence length="37" mass="4252">MKMYAYTSSEPNEEDGMPEASLKISIFKILRSTEIKL</sequence>
<comment type="caution">
    <text evidence="1">The sequence shown here is derived from an EMBL/GenBank/DDBJ whole genome shotgun (WGS) entry which is preliminary data.</text>
</comment>
<proteinExistence type="predicted"/>
<dbReference type="AlphaFoldDB" id="S2DFX3"/>
<protein>
    <submittedName>
        <fullName evidence="1">Uncharacterized protein</fullName>
    </submittedName>
</protein>
<dbReference type="Proteomes" id="UP000006073">
    <property type="component" value="Unassembled WGS sequence"/>
</dbReference>
<dbReference type="EMBL" id="ALWO02000027">
    <property type="protein sequence ID" value="EOZ97839.1"/>
    <property type="molecule type" value="Genomic_DNA"/>
</dbReference>